<dbReference type="InterPro" id="IPR014001">
    <property type="entry name" value="Helicase_ATP-bd"/>
</dbReference>
<dbReference type="EMBL" id="MG869625">
    <property type="protein sequence ID" value="AWD72360.1"/>
    <property type="molecule type" value="Genomic_DNA"/>
</dbReference>
<dbReference type="CDD" id="cd18032">
    <property type="entry name" value="DEXHc_RE_I_III_res"/>
    <property type="match status" value="1"/>
</dbReference>
<evidence type="ECO:0000313" key="2">
    <source>
        <dbReference type="EMBL" id="AWD72360.1"/>
    </source>
</evidence>
<geneLocation type="plasmid" evidence="2">
    <name>pW11NP2</name>
</geneLocation>
<keyword evidence="2" id="KW-0347">Helicase</keyword>
<dbReference type="SMART" id="SM00487">
    <property type="entry name" value="DEXDc"/>
    <property type="match status" value="1"/>
</dbReference>
<gene>
    <name evidence="2" type="ORF">pW11NP2_p040</name>
</gene>
<accession>A0A2S1FIN8</accession>
<dbReference type="InterPro" id="IPR025202">
    <property type="entry name" value="PLD-like_dom"/>
</dbReference>
<dbReference type="Gene3D" id="3.40.50.300">
    <property type="entry name" value="P-loop containing nucleotide triphosphate hydrolases"/>
    <property type="match status" value="1"/>
</dbReference>
<dbReference type="Pfam" id="PF13091">
    <property type="entry name" value="PLDc_2"/>
    <property type="match status" value="1"/>
</dbReference>
<feature type="domain" description="Helicase ATP-binding" evidence="1">
    <location>
        <begin position="413"/>
        <end position="563"/>
    </location>
</feature>
<name>A0A2S1FIN8_9BURK</name>
<dbReference type="AlphaFoldDB" id="A0A2S1FIN8"/>
<dbReference type="InterPro" id="IPR050742">
    <property type="entry name" value="Helicase_Restrict-Modif_Enz"/>
</dbReference>
<keyword evidence="2" id="KW-0547">Nucleotide-binding</keyword>
<evidence type="ECO:0000259" key="1">
    <source>
        <dbReference type="PROSITE" id="PS51192"/>
    </source>
</evidence>
<dbReference type="InterPro" id="IPR041698">
    <property type="entry name" value="Methyltransf_25"/>
</dbReference>
<sequence>MSETVNYYNCNADDFFANTANVYMSALHARFLRNVPDGGLLLDAGFGSGRDSKAFLALRYRVRAFDASPELARRASELIGQIVATRTFEQVDEVACYDGIWACASLLHLPEHAMPDALGRLWSALKPGGVCYFSFKQGEGERTHNGRHFTDATEDRLNAWIDKLADVESTDCWVTLDQRPDRHEHWLNAIVRRRKPLSAKLISGERDHKFLPLLCDAIVRADEIDFTVAFIKTSGLRLLLPDLHAALAPSEGSMRRAARVRVVTSDYLDVTDPDALRLLMLLQAQGAQVRVFETSNTSFHMKAYLFAHYSDDHLLHGTAFIGSSNISRQALTDGLEWNYRVDYPADDGFLEARHRFEGVFSDARSVPLTDAWIDAYEARRVVPPRAVAPGSDEKEAAPNATPIQVEALQALSDTRDAGYRRGLVMLATGLGKTWLAAFDAQQMGARRVLFVAHREEILSQAAETFLRIRPLARVGFYMGQVRDVQVDILCASVQTLGRAAHLSRFAPQHFDYIVIDEFHHAAAPTYRQLLTHFAPQFLIGLTATPERTDQSDILSLCDDNLVYSCNLFTGITAGLLAPFHYFGIL</sequence>
<dbReference type="CDD" id="cd09205">
    <property type="entry name" value="PLDc_N_DEXD_b3"/>
    <property type="match status" value="1"/>
</dbReference>
<dbReference type="InterPro" id="IPR027417">
    <property type="entry name" value="P-loop_NTPase"/>
</dbReference>
<dbReference type="SUPFAM" id="SSF52540">
    <property type="entry name" value="P-loop containing nucleoside triphosphate hydrolases"/>
    <property type="match status" value="1"/>
</dbReference>
<dbReference type="Gene3D" id="3.40.50.150">
    <property type="entry name" value="Vaccinia Virus protein VP39"/>
    <property type="match status" value="1"/>
</dbReference>
<dbReference type="Gene3D" id="3.30.870.10">
    <property type="entry name" value="Endonuclease Chain A"/>
    <property type="match status" value="1"/>
</dbReference>
<keyword evidence="2" id="KW-0614">Plasmid</keyword>
<dbReference type="GO" id="GO:0005524">
    <property type="term" value="F:ATP binding"/>
    <property type="evidence" value="ECO:0007669"/>
    <property type="project" value="InterPro"/>
</dbReference>
<dbReference type="PANTHER" id="PTHR47396">
    <property type="entry name" value="TYPE I RESTRICTION ENZYME ECOKI R PROTEIN"/>
    <property type="match status" value="1"/>
</dbReference>
<proteinExistence type="predicted"/>
<dbReference type="Pfam" id="PF04851">
    <property type="entry name" value="ResIII"/>
    <property type="match status" value="1"/>
</dbReference>
<dbReference type="GO" id="GO:0004386">
    <property type="term" value="F:helicase activity"/>
    <property type="evidence" value="ECO:0007669"/>
    <property type="project" value="UniProtKB-KW"/>
</dbReference>
<dbReference type="PANTHER" id="PTHR47396:SF1">
    <property type="entry name" value="ATP-DEPENDENT HELICASE IRC3-RELATED"/>
    <property type="match status" value="1"/>
</dbReference>
<dbReference type="RefSeq" id="WP_181377667.1">
    <property type="nucleotide sequence ID" value="NZ_MG869625.1"/>
</dbReference>
<dbReference type="SUPFAM" id="SSF53335">
    <property type="entry name" value="S-adenosyl-L-methionine-dependent methyltransferases"/>
    <property type="match status" value="1"/>
</dbReference>
<dbReference type="GO" id="GO:0005829">
    <property type="term" value="C:cytosol"/>
    <property type="evidence" value="ECO:0007669"/>
    <property type="project" value="TreeGrafter"/>
</dbReference>
<protein>
    <submittedName>
        <fullName evidence="2">DEAD-like helicase</fullName>
    </submittedName>
</protein>
<dbReference type="PROSITE" id="PS51192">
    <property type="entry name" value="HELICASE_ATP_BIND_1"/>
    <property type="match status" value="1"/>
</dbReference>
<reference evidence="2" key="1">
    <citation type="submission" date="2018-01" db="EMBL/GenBank/DDBJ databases">
        <title>Plasmids of psychrophilic Polaromonas spp. isolated from Arctic and Antarctic glaciers.</title>
        <authorList>
            <person name="Dziewit L."/>
            <person name="Ciok A."/>
        </authorList>
    </citation>
    <scope>NUCLEOTIDE SEQUENCE</scope>
    <source>
        <plasmid evidence="2">pW11NP2</plasmid>
    </source>
</reference>
<dbReference type="InterPro" id="IPR029063">
    <property type="entry name" value="SAM-dependent_MTases_sf"/>
</dbReference>
<keyword evidence="2" id="KW-0067">ATP-binding</keyword>
<organism evidence="2">
    <name type="scientific">Polaromonas sp. W11N</name>
    <dbReference type="NCBI Taxonomy" id="1840303"/>
    <lineage>
        <taxon>Bacteria</taxon>
        <taxon>Pseudomonadati</taxon>
        <taxon>Pseudomonadota</taxon>
        <taxon>Betaproteobacteria</taxon>
        <taxon>Burkholderiales</taxon>
        <taxon>Comamonadaceae</taxon>
        <taxon>Polaromonas</taxon>
    </lineage>
</organism>
<keyword evidence="2" id="KW-0378">Hydrolase</keyword>
<dbReference type="InterPro" id="IPR006935">
    <property type="entry name" value="Helicase/UvrB_N"/>
</dbReference>
<dbReference type="SUPFAM" id="SSF56024">
    <property type="entry name" value="Phospholipase D/nuclease"/>
    <property type="match status" value="1"/>
</dbReference>
<dbReference type="GO" id="GO:0003677">
    <property type="term" value="F:DNA binding"/>
    <property type="evidence" value="ECO:0007669"/>
    <property type="project" value="InterPro"/>
</dbReference>
<dbReference type="CDD" id="cd02440">
    <property type="entry name" value="AdoMet_MTases"/>
    <property type="match status" value="1"/>
</dbReference>
<dbReference type="Pfam" id="PF13649">
    <property type="entry name" value="Methyltransf_25"/>
    <property type="match status" value="1"/>
</dbReference>
<dbReference type="GO" id="GO:0016787">
    <property type="term" value="F:hydrolase activity"/>
    <property type="evidence" value="ECO:0007669"/>
    <property type="project" value="InterPro"/>
</dbReference>